<evidence type="ECO:0000313" key="6">
    <source>
        <dbReference type="EMBL" id="OGD91272.1"/>
    </source>
</evidence>
<keyword evidence="2" id="KW-0964">Secreted</keyword>
<dbReference type="Pfam" id="PF00746">
    <property type="entry name" value="Gram_pos_anchor"/>
    <property type="match status" value="1"/>
</dbReference>
<organism evidence="6 7">
    <name type="scientific">Candidatus Curtissbacteria bacterium RIFCSPHIGHO2_02_FULL_42_15</name>
    <dbReference type="NCBI Taxonomy" id="1797716"/>
    <lineage>
        <taxon>Bacteria</taxon>
        <taxon>Candidatus Curtissiibacteriota</taxon>
    </lineage>
</organism>
<accession>A0A1F5GHC9</accession>
<name>A0A1F5GHC9_9BACT</name>
<dbReference type="EMBL" id="MFBF01000019">
    <property type="protein sequence ID" value="OGD91272.1"/>
    <property type="molecule type" value="Genomic_DNA"/>
</dbReference>
<proteinExistence type="predicted"/>
<feature type="transmembrane region" description="Helical" evidence="4">
    <location>
        <begin position="56"/>
        <end position="75"/>
    </location>
</feature>
<sequence>MKKIAARVIGYSSATIWLALAEGAAYAQLSTSSPSAEPKGGTEGALPDAGSTEMTFLLFLGGAALIIFGVTKLIASYSKK</sequence>
<evidence type="ECO:0000256" key="3">
    <source>
        <dbReference type="ARBA" id="ARBA00023088"/>
    </source>
</evidence>
<keyword evidence="3" id="KW-0572">Peptidoglycan-anchor</keyword>
<protein>
    <recommendedName>
        <fullName evidence="5">Gram-positive cocci surface proteins LPxTG domain-containing protein</fullName>
    </recommendedName>
</protein>
<evidence type="ECO:0000256" key="1">
    <source>
        <dbReference type="ARBA" id="ARBA00022512"/>
    </source>
</evidence>
<keyword evidence="4" id="KW-0812">Transmembrane</keyword>
<keyword evidence="1" id="KW-0134">Cell wall</keyword>
<dbReference type="InterPro" id="IPR019931">
    <property type="entry name" value="LPXTG_anchor"/>
</dbReference>
<evidence type="ECO:0000259" key="5">
    <source>
        <dbReference type="Pfam" id="PF00746"/>
    </source>
</evidence>
<gene>
    <name evidence="6" type="ORF">A3D07_03315</name>
</gene>
<comment type="caution">
    <text evidence="6">The sequence shown here is derived from an EMBL/GenBank/DDBJ whole genome shotgun (WGS) entry which is preliminary data.</text>
</comment>
<dbReference type="AlphaFoldDB" id="A0A1F5GHC9"/>
<keyword evidence="4" id="KW-1133">Transmembrane helix</keyword>
<evidence type="ECO:0000313" key="7">
    <source>
        <dbReference type="Proteomes" id="UP000177124"/>
    </source>
</evidence>
<reference evidence="6 7" key="1">
    <citation type="journal article" date="2016" name="Nat. Commun.">
        <title>Thousands of microbial genomes shed light on interconnected biogeochemical processes in an aquifer system.</title>
        <authorList>
            <person name="Anantharaman K."/>
            <person name="Brown C.T."/>
            <person name="Hug L.A."/>
            <person name="Sharon I."/>
            <person name="Castelle C.J."/>
            <person name="Probst A.J."/>
            <person name="Thomas B.C."/>
            <person name="Singh A."/>
            <person name="Wilkins M.J."/>
            <person name="Karaoz U."/>
            <person name="Brodie E.L."/>
            <person name="Williams K.H."/>
            <person name="Hubbard S.S."/>
            <person name="Banfield J.F."/>
        </authorList>
    </citation>
    <scope>NUCLEOTIDE SEQUENCE [LARGE SCALE GENOMIC DNA]</scope>
</reference>
<keyword evidence="4" id="KW-0472">Membrane</keyword>
<feature type="domain" description="Gram-positive cocci surface proteins LPxTG" evidence="5">
    <location>
        <begin position="41"/>
        <end position="70"/>
    </location>
</feature>
<evidence type="ECO:0000256" key="4">
    <source>
        <dbReference type="SAM" id="Phobius"/>
    </source>
</evidence>
<dbReference type="Proteomes" id="UP000177124">
    <property type="component" value="Unassembled WGS sequence"/>
</dbReference>
<dbReference type="STRING" id="1797716.A3D07_03315"/>
<evidence type="ECO:0000256" key="2">
    <source>
        <dbReference type="ARBA" id="ARBA00022525"/>
    </source>
</evidence>